<keyword evidence="2" id="KW-0472">Membrane</keyword>
<feature type="non-terminal residue" evidence="4">
    <location>
        <position position="464"/>
    </location>
</feature>
<gene>
    <name evidence="4" type="ORF">AN218_29645</name>
</gene>
<proteinExistence type="predicted"/>
<feature type="compositionally biased region" description="Acidic residues" evidence="1">
    <location>
        <begin position="195"/>
        <end position="205"/>
    </location>
</feature>
<reference evidence="4 5" key="1">
    <citation type="journal article" date="2016" name="Front. Microbiol.">
        <title>Comparative Genomics Analysis of Streptomyces Species Reveals Their Adaptation to the Marine Environment and Their Diversity at the Genomic Level.</title>
        <authorList>
            <person name="Tian X."/>
            <person name="Zhang Z."/>
            <person name="Yang T."/>
            <person name="Chen M."/>
            <person name="Li J."/>
            <person name="Chen F."/>
            <person name="Yang J."/>
            <person name="Li W."/>
            <person name="Zhang B."/>
            <person name="Zhang Z."/>
            <person name="Wu J."/>
            <person name="Zhang C."/>
            <person name="Long L."/>
            <person name="Xiao J."/>
        </authorList>
    </citation>
    <scope>NUCLEOTIDE SEQUENCE [LARGE SCALE GENOMIC DNA]</scope>
    <source>
        <strain evidence="4 5">SCSIO 10429</strain>
    </source>
</reference>
<evidence type="ECO:0008006" key="6">
    <source>
        <dbReference type="Google" id="ProtNLM"/>
    </source>
</evidence>
<feature type="chain" id="PRO_5009196833" description="Peptidase" evidence="3">
    <location>
        <begin position="25"/>
        <end position="464"/>
    </location>
</feature>
<sequence length="464" mass="47746">PTAPVAAAAAALCVLAVSPGQAWAASADGPDGPAAYETAEGAKPVKGTAGSGDGPEISPGTYTDSIGRGEKKYYHVDLDAKSSAFISAVAAPEPGSRVKGVGEGLKIRLETVDGSECDGGTEPQFSAEGAAYPVADYATRLIGADDECQKAGAYLFSVEREGPETSDPGRWPLELRYMSEPGLKGGPRLLPGSPDSDEEPGDDETPAPVTSGEKRQAHGGTGFNDAGALAKGVWRDRIKPGETRFYRVPVDWGQRLNASVELGSANSPGEYPPTIYDGFGITAYNPARGRFEDDPFVSYTPDESAQAAVYTPTVDYTSRFDYSTNTPCLAGWHYLAVTVSPQLGKFFKSTAPLTLRVDVTGTAKAGPKYAGDAHAAGFGVSDEDKEQAEKGQNAAEGERSDSLRIVAYVGIGAGVVLILGLAVWTLTARRRAEALPGAPGTPGALGGPAGPGGQAGPDGGSGTV</sequence>
<keyword evidence="3" id="KW-0732">Signal</keyword>
<dbReference type="RefSeq" id="WP_171908845.1">
    <property type="nucleotide sequence ID" value="NZ_LJGW01000553.1"/>
</dbReference>
<evidence type="ECO:0000256" key="2">
    <source>
        <dbReference type="SAM" id="Phobius"/>
    </source>
</evidence>
<feature type="compositionally biased region" description="Gly residues" evidence="1">
    <location>
        <begin position="443"/>
        <end position="464"/>
    </location>
</feature>
<comment type="caution">
    <text evidence="4">The sequence shown here is derived from an EMBL/GenBank/DDBJ whole genome shotgun (WGS) entry which is preliminary data.</text>
</comment>
<accession>A0A1E7KT81</accession>
<evidence type="ECO:0000256" key="1">
    <source>
        <dbReference type="SAM" id="MobiDB-lite"/>
    </source>
</evidence>
<dbReference type="EMBL" id="LJGW01000553">
    <property type="protein sequence ID" value="OEV07117.1"/>
    <property type="molecule type" value="Genomic_DNA"/>
</dbReference>
<organism evidence="4 5">
    <name type="scientific">Streptomyces nanshensis</name>
    <dbReference type="NCBI Taxonomy" id="518642"/>
    <lineage>
        <taxon>Bacteria</taxon>
        <taxon>Bacillati</taxon>
        <taxon>Actinomycetota</taxon>
        <taxon>Actinomycetes</taxon>
        <taxon>Kitasatosporales</taxon>
        <taxon>Streptomycetaceae</taxon>
        <taxon>Streptomyces</taxon>
    </lineage>
</organism>
<feature type="region of interest" description="Disordered" evidence="1">
    <location>
        <begin position="182"/>
        <end position="226"/>
    </location>
</feature>
<feature type="transmembrane region" description="Helical" evidence="2">
    <location>
        <begin position="405"/>
        <end position="426"/>
    </location>
</feature>
<name>A0A1E7KT81_9ACTN</name>
<evidence type="ECO:0000313" key="4">
    <source>
        <dbReference type="EMBL" id="OEV07117.1"/>
    </source>
</evidence>
<keyword evidence="2" id="KW-0812">Transmembrane</keyword>
<dbReference type="AlphaFoldDB" id="A0A1E7KT81"/>
<dbReference type="Proteomes" id="UP000176005">
    <property type="component" value="Unassembled WGS sequence"/>
</dbReference>
<feature type="compositionally biased region" description="Low complexity" evidence="1">
    <location>
        <begin position="23"/>
        <end position="35"/>
    </location>
</feature>
<evidence type="ECO:0000313" key="5">
    <source>
        <dbReference type="Proteomes" id="UP000176005"/>
    </source>
</evidence>
<evidence type="ECO:0000256" key="3">
    <source>
        <dbReference type="SAM" id="SignalP"/>
    </source>
</evidence>
<keyword evidence="2" id="KW-1133">Transmembrane helix</keyword>
<dbReference type="PATRIC" id="fig|518642.10.peg.666"/>
<feature type="signal peptide" evidence="3">
    <location>
        <begin position="1"/>
        <end position="24"/>
    </location>
</feature>
<keyword evidence="5" id="KW-1185">Reference proteome</keyword>
<feature type="non-terminal residue" evidence="4">
    <location>
        <position position="1"/>
    </location>
</feature>
<feature type="region of interest" description="Disordered" evidence="1">
    <location>
        <begin position="437"/>
        <end position="464"/>
    </location>
</feature>
<feature type="region of interest" description="Disordered" evidence="1">
    <location>
        <begin position="23"/>
        <end position="64"/>
    </location>
</feature>
<protein>
    <recommendedName>
        <fullName evidence="6">Peptidase</fullName>
    </recommendedName>
</protein>